<feature type="domain" description="Rad50/SbcC-type AAA" evidence="5">
    <location>
        <begin position="5"/>
        <end position="292"/>
    </location>
</feature>
<dbReference type="EMBL" id="VOGB01000005">
    <property type="protein sequence ID" value="MQM73567.1"/>
    <property type="molecule type" value="Genomic_DNA"/>
</dbReference>
<gene>
    <name evidence="6" type="ORF">FRC53_09180</name>
</gene>
<keyword evidence="4" id="KW-0175">Coiled coil</keyword>
<dbReference type="InterPro" id="IPR038729">
    <property type="entry name" value="Rad50/SbcC_AAA"/>
</dbReference>
<evidence type="ECO:0000256" key="4">
    <source>
        <dbReference type="SAM" id="Coils"/>
    </source>
</evidence>
<dbReference type="GO" id="GO:0006302">
    <property type="term" value="P:double-strand break repair"/>
    <property type="evidence" value="ECO:0007669"/>
    <property type="project" value="InterPro"/>
</dbReference>
<proteinExistence type="inferred from homology"/>
<dbReference type="Gene3D" id="1.10.287.1490">
    <property type="match status" value="1"/>
</dbReference>
<comment type="similarity">
    <text evidence="1">Belongs to the SMC family. SbcC subfamily.</text>
</comment>
<name>A0A6L5GTP2_9FIRM</name>
<dbReference type="Gene3D" id="3.40.50.300">
    <property type="entry name" value="P-loop containing nucleotide triphosphate hydrolases"/>
    <property type="match status" value="2"/>
</dbReference>
<evidence type="ECO:0000313" key="7">
    <source>
        <dbReference type="Proteomes" id="UP000473648"/>
    </source>
</evidence>
<feature type="coiled-coil region" evidence="4">
    <location>
        <begin position="412"/>
        <end position="439"/>
    </location>
</feature>
<dbReference type="GO" id="GO:0016887">
    <property type="term" value="F:ATP hydrolysis activity"/>
    <property type="evidence" value="ECO:0007669"/>
    <property type="project" value="InterPro"/>
</dbReference>
<comment type="caution">
    <text evidence="6">The sequence shown here is derived from an EMBL/GenBank/DDBJ whole genome shotgun (WGS) entry which is preliminary data.</text>
</comment>
<dbReference type="PANTHER" id="PTHR32114:SF2">
    <property type="entry name" value="ABC TRANSPORTER ABCH.3"/>
    <property type="match status" value="1"/>
</dbReference>
<dbReference type="Pfam" id="PF13558">
    <property type="entry name" value="SbcC_Walker_B"/>
    <property type="match status" value="1"/>
</dbReference>
<evidence type="ECO:0000256" key="1">
    <source>
        <dbReference type="ARBA" id="ARBA00006930"/>
    </source>
</evidence>
<dbReference type="Proteomes" id="UP000473648">
    <property type="component" value="Unassembled WGS sequence"/>
</dbReference>
<keyword evidence="7" id="KW-1185">Reference proteome</keyword>
<feature type="coiled-coil region" evidence="4">
    <location>
        <begin position="328"/>
        <end position="358"/>
    </location>
</feature>
<reference evidence="6" key="1">
    <citation type="journal article" date="2020" name="Appl. Environ. Microbiol.">
        <title>Medium-Chain Fatty Acid Synthesis by 'Candidatus Weimeria bifida' gen. nov., sp. nov., and 'Candidatus Pseudoramibacter fermentans' sp. nov.</title>
        <authorList>
            <person name="Scarborough M.J."/>
            <person name="Myers K.S."/>
            <person name="Donohue T.J."/>
            <person name="Noguera D.R."/>
        </authorList>
    </citation>
    <scope>NUCLEOTIDE SEQUENCE</scope>
    <source>
        <strain evidence="6">EUB1.1</strain>
    </source>
</reference>
<dbReference type="SUPFAM" id="SSF52540">
    <property type="entry name" value="P-loop containing nucleoside triphosphate hydrolases"/>
    <property type="match status" value="1"/>
</dbReference>
<dbReference type="AlphaFoldDB" id="A0A6L5GTP2"/>
<feature type="coiled-coil region" evidence="4">
    <location>
        <begin position="544"/>
        <end position="578"/>
    </location>
</feature>
<evidence type="ECO:0000256" key="3">
    <source>
        <dbReference type="ARBA" id="ARBA00013368"/>
    </source>
</evidence>
<dbReference type="PANTHER" id="PTHR32114">
    <property type="entry name" value="ABC TRANSPORTER ABCH.3"/>
    <property type="match status" value="1"/>
</dbReference>
<dbReference type="Pfam" id="PF13476">
    <property type="entry name" value="AAA_23"/>
    <property type="match status" value="1"/>
</dbReference>
<evidence type="ECO:0000313" key="6">
    <source>
        <dbReference type="EMBL" id="MQM73567.1"/>
    </source>
</evidence>
<comment type="subunit">
    <text evidence="2">Heterodimer of SbcC and SbcD.</text>
</comment>
<evidence type="ECO:0000259" key="5">
    <source>
        <dbReference type="Pfam" id="PF13476"/>
    </source>
</evidence>
<feature type="coiled-coil region" evidence="4">
    <location>
        <begin position="786"/>
        <end position="820"/>
    </location>
</feature>
<sequence>MRPISLHLQCFGPFLDQRIDFSALKNHLFLIAGQTGSGKSTLFDGICYALYGETSTPGDRPIDTIKSDFADPGSLCCVSFVFRVGPKTYKIDRQPRQQAFNRQNTRLVAKAAEAALWECDTSGNPVTLLESSVKACNEAIHRILGLSAEQFRQIVMLPQGQFSQLLKAKDADRVALLKTLFSMAGYKRFEHQVELTRQRSIETSERLEAALRIEIEHLQVKPKSNPAKMIAEDAPVPHLLRALEQDIDKDARFREELEKEQAYFDNRIDAINRQIEKDEGLIERFNQKKYLLQQQQALDDQQDAIEKNRHWVALSRKVLQILPVYRNLKRQQQREAKSQEALAEIKAKQAEAKQQIEALRPQLETVSSDAYAQDLKAKQDRLSRLTGAKMTLAKLTAASRKLAACRHQMQHLDTQRQQREALEAQMAENQKRINILSEKRGRVQSELIQKSSIQNDMRERLTHLKELGTICSRMAERQKTADDNRRQSQNSKAEITRLKLREETLKNKIKASAAGRLAQTLTDGEPCPVCGAVHHPSPAPNTELDAADKALQTCQDQLTEAQRAADTAQGQIDLLSRELAADRQVLDERMSRHAWMAPLLEGEPASALTAIKAEQKQLLAASEANKSAQDSLQARLTQITRQLDALTKAAAQHDEILAQGRDDADKQAALQSQIDQKTGAIDQLKADINAVLPDFTADDRSARLDAEIAGLQKRVNDAAGRRDTLMEKQHQLEKDLAGASASTTQLAHAADQAKAALEQDQQEFNDALSVNGLTREVFQVYESHDTKTLTDQIQSTEQKIARYDENIHAIQSRLDAVEEALKGKTVPDLSRNQIRLGHYKYWHKRVSDAIADLTLRVKTNTDQIARIRKTLTRQQTAEHQKRIICDLYDTVKGKVKDCPKISFERYILSAYLQDILMSANTFLEDMSDSRYHLTLADQPEGKGSRGLTIQVYDDFTGKERPAASLSGGETFMAALSMALGLSDRVQSESGGIQLDTLFIDEGFATLDADALDNAMNCLARLQRNGRIIGIISHVRELLDLVDDKIIVRKTEGGSYVKVVSAKA</sequence>
<evidence type="ECO:0000256" key="2">
    <source>
        <dbReference type="ARBA" id="ARBA00011322"/>
    </source>
</evidence>
<feature type="coiled-coil region" evidence="4">
    <location>
        <begin position="240"/>
        <end position="288"/>
    </location>
</feature>
<accession>A0A6L5GTP2</accession>
<organism evidence="6 7">
    <name type="scientific">Candidatus Pseudoramibacter fermentans</name>
    <dbReference type="NCBI Taxonomy" id="2594427"/>
    <lineage>
        <taxon>Bacteria</taxon>
        <taxon>Bacillati</taxon>
        <taxon>Bacillota</taxon>
        <taxon>Clostridia</taxon>
        <taxon>Eubacteriales</taxon>
        <taxon>Eubacteriaceae</taxon>
        <taxon>Pseudoramibacter</taxon>
    </lineage>
</organism>
<feature type="coiled-coil region" evidence="4">
    <location>
        <begin position="629"/>
        <end position="687"/>
    </location>
</feature>
<protein>
    <recommendedName>
        <fullName evidence="3">Nuclease SbcCD subunit C</fullName>
    </recommendedName>
</protein>
<dbReference type="InterPro" id="IPR027417">
    <property type="entry name" value="P-loop_NTPase"/>
</dbReference>